<dbReference type="NCBIfam" id="TIGR00318">
    <property type="entry name" value="cyaB"/>
    <property type="match status" value="1"/>
</dbReference>
<dbReference type="Pfam" id="PF01928">
    <property type="entry name" value="CYTH"/>
    <property type="match status" value="1"/>
</dbReference>
<reference evidence="3" key="1">
    <citation type="submission" date="2019-01" db="EMBL/GenBank/DDBJ databases">
        <title>Anaerobic oxidation of ethane by archaea from a marine hydrocarbon seep.</title>
        <authorList>
            <person name="Musat F."/>
        </authorList>
    </citation>
    <scope>NUCLEOTIDE SEQUENCE [LARGE SCALE GENOMIC DNA]</scope>
</reference>
<dbReference type="EC" id="4.6.1.1" evidence="2"/>
<dbReference type="GO" id="GO:0004016">
    <property type="term" value="F:adenylate cyclase activity"/>
    <property type="evidence" value="ECO:0007669"/>
    <property type="project" value="UniProtKB-EC"/>
</dbReference>
<dbReference type="AlphaFoldDB" id="A0A8B3S182"/>
<protein>
    <submittedName>
        <fullName evidence="2">Adenylate cyclase, class 2</fullName>
        <ecNumber evidence="2">4.6.1.1</ecNumber>
    </submittedName>
</protein>
<evidence type="ECO:0000313" key="3">
    <source>
        <dbReference type="Proteomes" id="UP000291831"/>
    </source>
</evidence>
<comment type="caution">
    <text evidence="2">The sequence shown here is derived from an EMBL/GenBank/DDBJ whole genome shotgun (WGS) entry which is preliminary data.</text>
</comment>
<dbReference type="Gene3D" id="2.40.320.10">
    <property type="entry name" value="Hypothetical Protein Pfu-838710-001"/>
    <property type="match status" value="1"/>
</dbReference>
<dbReference type="PROSITE" id="PS51707">
    <property type="entry name" value="CYTH"/>
    <property type="match status" value="1"/>
</dbReference>
<dbReference type="InterPro" id="IPR033469">
    <property type="entry name" value="CYTH-like_dom_sf"/>
</dbReference>
<name>A0A8B3S182_9EURY</name>
<feature type="domain" description="CYTH" evidence="1">
    <location>
        <begin position="1"/>
        <end position="175"/>
    </location>
</feature>
<organism evidence="2 3">
    <name type="scientific">Candidatus Argoarchaeum ethanivorans</name>
    <dbReference type="NCBI Taxonomy" id="2608793"/>
    <lineage>
        <taxon>Archaea</taxon>
        <taxon>Methanobacteriati</taxon>
        <taxon>Methanobacteriota</taxon>
        <taxon>Stenosarchaea group</taxon>
        <taxon>Methanomicrobia</taxon>
        <taxon>Methanosarcinales</taxon>
        <taxon>Methanosarcinales incertae sedis</taxon>
        <taxon>GOM Arc I cluster</taxon>
        <taxon>Candidatus Argoarchaeum</taxon>
    </lineage>
</organism>
<dbReference type="EMBL" id="RPGO01000033">
    <property type="protein sequence ID" value="RZB29078.1"/>
    <property type="molecule type" value="Genomic_DNA"/>
</dbReference>
<dbReference type="PANTHER" id="PTHR21028:SF2">
    <property type="entry name" value="CYTH DOMAIN-CONTAINING PROTEIN"/>
    <property type="match status" value="1"/>
</dbReference>
<gene>
    <name evidence="2" type="ORF">AEth_01682</name>
</gene>
<dbReference type="Proteomes" id="UP000291831">
    <property type="component" value="Unassembled WGS sequence"/>
</dbReference>
<accession>A0A8B3S182</accession>
<dbReference type="InterPro" id="IPR008173">
    <property type="entry name" value="Adenylyl_cyclase_CyaB"/>
</dbReference>
<evidence type="ECO:0000313" key="2">
    <source>
        <dbReference type="EMBL" id="RZB29078.1"/>
    </source>
</evidence>
<dbReference type="CDD" id="cd07890">
    <property type="entry name" value="CYTH-like_AC_IV-like"/>
    <property type="match status" value="1"/>
</dbReference>
<dbReference type="PANTHER" id="PTHR21028">
    <property type="entry name" value="SI:CH211-156B7.4"/>
    <property type="match status" value="1"/>
</dbReference>
<sequence>MIEVETKLRINNIERMEERLKGLKSTYKGEKTEMDLYFDHPDIRIFRSGSALRVRDANGVCRLTYKGPKKDDETTSREEIEIRIESAREMQKILVKLGFYKLCEVKKQRKTYFLGDLIVTLDNVEDLGKFIEVEGKASNDAEYMEKKNEIFTLLNELELLSEVISQRSYLEMLLDEKMC</sequence>
<dbReference type="SMART" id="SM01118">
    <property type="entry name" value="CYTH"/>
    <property type="match status" value="1"/>
</dbReference>
<evidence type="ECO:0000259" key="1">
    <source>
        <dbReference type="PROSITE" id="PS51707"/>
    </source>
</evidence>
<keyword evidence="2" id="KW-0456">Lyase</keyword>
<proteinExistence type="predicted"/>
<dbReference type="InterPro" id="IPR023577">
    <property type="entry name" value="CYTH_domain"/>
</dbReference>
<dbReference type="SUPFAM" id="SSF55154">
    <property type="entry name" value="CYTH-like phosphatases"/>
    <property type="match status" value="1"/>
</dbReference>